<protein>
    <submittedName>
        <fullName evidence="2">DUF5058 family protein</fullName>
    </submittedName>
</protein>
<name>A0ABV7CWL1_9BACI</name>
<dbReference type="RefSeq" id="WP_390272276.1">
    <property type="nucleotide sequence ID" value="NZ_JBHRSA010000042.1"/>
</dbReference>
<feature type="transmembrane region" description="Helical" evidence="1">
    <location>
        <begin position="163"/>
        <end position="181"/>
    </location>
</feature>
<reference evidence="3" key="1">
    <citation type="journal article" date="2019" name="Int. J. Syst. Evol. Microbiol.">
        <title>The Global Catalogue of Microorganisms (GCM) 10K type strain sequencing project: providing services to taxonomists for standard genome sequencing and annotation.</title>
        <authorList>
            <consortium name="The Broad Institute Genomics Platform"/>
            <consortium name="The Broad Institute Genome Sequencing Center for Infectious Disease"/>
            <person name="Wu L."/>
            <person name="Ma J."/>
        </authorList>
    </citation>
    <scope>NUCLEOTIDE SEQUENCE [LARGE SCALE GENOMIC DNA]</scope>
    <source>
        <strain evidence="3">KCTC 13128</strain>
    </source>
</reference>
<sequence>MQQAMELANSSLIWVIASIVIGIVIFQSIKFIQLAAKASRDAGMSKQEVNSALKTGAIAAIGPSFAIVIVAISLIAFLGDPLTLMRIGVIGSAPIESVGASFGAEAAGASLGGENFSQTVFTAVVWTLCLGGMGWLLFTALATKSLGKLEKKLTSKGEKSKKTMSIFATAAMVAAFGNLASAEMIKGLAPVIVVIAASATMVIVSKISDKHQIKWLREWSLGLSILISLCIGYFVI</sequence>
<proteinExistence type="predicted"/>
<evidence type="ECO:0000313" key="3">
    <source>
        <dbReference type="Proteomes" id="UP001595279"/>
    </source>
</evidence>
<gene>
    <name evidence="2" type="ORF">ACFOGI_10850</name>
</gene>
<keyword evidence="1" id="KW-1133">Transmembrane helix</keyword>
<organism evidence="2 3">
    <name type="scientific">Virgibacillus xinjiangensis</name>
    <dbReference type="NCBI Taxonomy" id="393090"/>
    <lineage>
        <taxon>Bacteria</taxon>
        <taxon>Bacillati</taxon>
        <taxon>Bacillota</taxon>
        <taxon>Bacilli</taxon>
        <taxon>Bacillales</taxon>
        <taxon>Bacillaceae</taxon>
        <taxon>Virgibacillus</taxon>
    </lineage>
</organism>
<feature type="transmembrane region" description="Helical" evidence="1">
    <location>
        <begin position="216"/>
        <end position="235"/>
    </location>
</feature>
<keyword evidence="1" id="KW-0472">Membrane</keyword>
<evidence type="ECO:0000313" key="2">
    <source>
        <dbReference type="EMBL" id="MFC3040745.1"/>
    </source>
</evidence>
<feature type="transmembrane region" description="Helical" evidence="1">
    <location>
        <begin position="12"/>
        <end position="36"/>
    </location>
</feature>
<comment type="caution">
    <text evidence="2">The sequence shown here is derived from an EMBL/GenBank/DDBJ whole genome shotgun (WGS) entry which is preliminary data.</text>
</comment>
<accession>A0ABV7CWL1</accession>
<feature type="transmembrane region" description="Helical" evidence="1">
    <location>
        <begin position="57"/>
        <end position="78"/>
    </location>
</feature>
<feature type="transmembrane region" description="Helical" evidence="1">
    <location>
        <begin position="120"/>
        <end position="142"/>
    </location>
</feature>
<dbReference type="EMBL" id="JBHRSA010000042">
    <property type="protein sequence ID" value="MFC3040745.1"/>
    <property type="molecule type" value="Genomic_DNA"/>
</dbReference>
<dbReference type="Pfam" id="PF16481">
    <property type="entry name" value="DUF5058"/>
    <property type="match status" value="1"/>
</dbReference>
<dbReference type="InterPro" id="IPR032479">
    <property type="entry name" value="DUF5058"/>
</dbReference>
<keyword evidence="1" id="KW-0812">Transmembrane</keyword>
<feature type="transmembrane region" description="Helical" evidence="1">
    <location>
        <begin position="187"/>
        <end position="204"/>
    </location>
</feature>
<dbReference type="Proteomes" id="UP001595279">
    <property type="component" value="Unassembled WGS sequence"/>
</dbReference>
<keyword evidence="3" id="KW-1185">Reference proteome</keyword>
<evidence type="ECO:0000256" key="1">
    <source>
        <dbReference type="SAM" id="Phobius"/>
    </source>
</evidence>